<sequence length="472" mass="53845">MNSNEHTDMHIRNKELEMIIDSSIDEIFVTNGEGVVLRVNPAGEALYGMKAKEIIGKNTLDLSRNGLYSPSIYPIVIERKASVSMLQRTKSGKTIHVIGNPVLDAYGNIELIIFTSRDLTEIKLMRDNIERTEHLLKPFQEEQQELRKCQSPASLDFISFAPNMRKIIKMVDKIALVDSTILLTGKTGVGKGVIAATIHKKSNRKFHPFIEVSCGAIPENLFESELFGYEPGAFTGANKDGKKGLLEEANGGTLFLDEIGEMPLNLQVKLLKVIQEKMIQRIGSTKTISIDIRIIAATHKNLEMMIEQGTFREDLFYRLNVIPILIPSLKTRQEDISYLIEFFFTKFNKKHHSSVHLSFEAENAFMNYDWPGNVRELENLIERLVVISDHQEIKLTDLPNQIIQNKPINKRTQYTIHVDQICTLKQAQEDVEEQLIRMAYERYQSSYKVAEALGINQSTAFRKMQKHLKLHS</sequence>
<dbReference type="SUPFAM" id="SSF46689">
    <property type="entry name" value="Homeodomain-like"/>
    <property type="match status" value="1"/>
</dbReference>
<dbReference type="SMART" id="SM00091">
    <property type="entry name" value="PAS"/>
    <property type="match status" value="1"/>
</dbReference>
<dbReference type="PANTHER" id="PTHR32071:SF57">
    <property type="entry name" value="C4-DICARBOXYLATE TRANSPORT TRANSCRIPTIONAL REGULATORY PROTEIN DCTD"/>
    <property type="match status" value="1"/>
</dbReference>
<feature type="domain" description="PAS" evidence="9">
    <location>
        <begin position="12"/>
        <end position="60"/>
    </location>
</feature>
<evidence type="ECO:0000256" key="4">
    <source>
        <dbReference type="ARBA" id="ARBA00023015"/>
    </source>
</evidence>
<feature type="domain" description="PAC" evidence="10">
    <location>
        <begin position="79"/>
        <end position="131"/>
    </location>
</feature>
<evidence type="ECO:0000256" key="3">
    <source>
        <dbReference type="ARBA" id="ARBA00022840"/>
    </source>
</evidence>
<dbReference type="EMBL" id="JAUSUB010000036">
    <property type="protein sequence ID" value="MDQ0273255.1"/>
    <property type="molecule type" value="Genomic_DNA"/>
</dbReference>
<evidence type="ECO:0000256" key="6">
    <source>
        <dbReference type="ARBA" id="ARBA00023163"/>
    </source>
</evidence>
<keyword evidence="3" id="KW-0067">ATP-binding</keyword>
<evidence type="ECO:0000313" key="11">
    <source>
        <dbReference type="EMBL" id="MDQ0273255.1"/>
    </source>
</evidence>
<evidence type="ECO:0000256" key="7">
    <source>
        <dbReference type="ARBA" id="ARBA00029500"/>
    </source>
</evidence>
<evidence type="ECO:0000259" key="9">
    <source>
        <dbReference type="PROSITE" id="PS50112"/>
    </source>
</evidence>
<dbReference type="PROSITE" id="PS50113">
    <property type="entry name" value="PAC"/>
    <property type="match status" value="1"/>
</dbReference>
<dbReference type="Pfam" id="PF00158">
    <property type="entry name" value="Sigma54_activat"/>
    <property type="match status" value="1"/>
</dbReference>
<feature type="domain" description="Sigma-54 factor interaction" evidence="8">
    <location>
        <begin position="157"/>
        <end position="386"/>
    </location>
</feature>
<organism evidence="11 12">
    <name type="scientific">Cytobacillus purgationiresistens</name>
    <dbReference type="NCBI Taxonomy" id="863449"/>
    <lineage>
        <taxon>Bacteria</taxon>
        <taxon>Bacillati</taxon>
        <taxon>Bacillota</taxon>
        <taxon>Bacilli</taxon>
        <taxon>Bacillales</taxon>
        <taxon>Bacillaceae</taxon>
        <taxon>Cytobacillus</taxon>
    </lineage>
</organism>
<accession>A0ABU0AQF9</accession>
<keyword evidence="1" id="KW-0547">Nucleotide-binding</keyword>
<dbReference type="Proteomes" id="UP001238088">
    <property type="component" value="Unassembled WGS sequence"/>
</dbReference>
<dbReference type="Pfam" id="PF13426">
    <property type="entry name" value="PAS_9"/>
    <property type="match status" value="1"/>
</dbReference>
<dbReference type="InterPro" id="IPR025943">
    <property type="entry name" value="Sigma_54_int_dom_ATP-bd_2"/>
</dbReference>
<dbReference type="PROSITE" id="PS50112">
    <property type="entry name" value="PAS"/>
    <property type="match status" value="1"/>
</dbReference>
<dbReference type="CDD" id="cd00130">
    <property type="entry name" value="PAS"/>
    <property type="match status" value="1"/>
</dbReference>
<dbReference type="InterPro" id="IPR000700">
    <property type="entry name" value="PAS-assoc_C"/>
</dbReference>
<dbReference type="InterPro" id="IPR025944">
    <property type="entry name" value="Sigma_54_int_dom_CS"/>
</dbReference>
<dbReference type="NCBIfam" id="TIGR00229">
    <property type="entry name" value="sensory_box"/>
    <property type="match status" value="1"/>
</dbReference>
<name>A0ABU0AQF9_9BACI</name>
<dbReference type="PANTHER" id="PTHR32071">
    <property type="entry name" value="TRANSCRIPTIONAL REGULATORY PROTEIN"/>
    <property type="match status" value="1"/>
</dbReference>
<keyword evidence="6" id="KW-0804">Transcription</keyword>
<evidence type="ECO:0000313" key="12">
    <source>
        <dbReference type="Proteomes" id="UP001238088"/>
    </source>
</evidence>
<dbReference type="CDD" id="cd00009">
    <property type="entry name" value="AAA"/>
    <property type="match status" value="1"/>
</dbReference>
<dbReference type="Gene3D" id="3.40.50.300">
    <property type="entry name" value="P-loop containing nucleotide triphosphate hydrolases"/>
    <property type="match status" value="1"/>
</dbReference>
<dbReference type="PROSITE" id="PS00676">
    <property type="entry name" value="SIGMA54_INTERACT_2"/>
    <property type="match status" value="1"/>
</dbReference>
<dbReference type="InterPro" id="IPR003593">
    <property type="entry name" value="AAA+_ATPase"/>
</dbReference>
<keyword evidence="5" id="KW-0238">DNA-binding</keyword>
<dbReference type="InterPro" id="IPR000014">
    <property type="entry name" value="PAS"/>
</dbReference>
<dbReference type="Pfam" id="PF18024">
    <property type="entry name" value="HTH_50"/>
    <property type="match status" value="1"/>
</dbReference>
<dbReference type="PROSITE" id="PS00688">
    <property type="entry name" value="SIGMA54_INTERACT_3"/>
    <property type="match status" value="1"/>
</dbReference>
<evidence type="ECO:0000256" key="2">
    <source>
        <dbReference type="ARBA" id="ARBA00022797"/>
    </source>
</evidence>
<evidence type="ECO:0000256" key="1">
    <source>
        <dbReference type="ARBA" id="ARBA00022741"/>
    </source>
</evidence>
<dbReference type="SUPFAM" id="SSF55785">
    <property type="entry name" value="PYP-like sensor domain (PAS domain)"/>
    <property type="match status" value="1"/>
</dbReference>
<dbReference type="InterPro" id="IPR002078">
    <property type="entry name" value="Sigma_54_int"/>
</dbReference>
<dbReference type="InterPro" id="IPR058031">
    <property type="entry name" value="AAA_lid_NorR"/>
</dbReference>
<keyword evidence="12" id="KW-1185">Reference proteome</keyword>
<keyword evidence="2" id="KW-0058">Aromatic hydrocarbons catabolism</keyword>
<dbReference type="InterPro" id="IPR027417">
    <property type="entry name" value="P-loop_NTPase"/>
</dbReference>
<dbReference type="SMART" id="SM00382">
    <property type="entry name" value="AAA"/>
    <property type="match status" value="1"/>
</dbReference>
<dbReference type="InterPro" id="IPR009057">
    <property type="entry name" value="Homeodomain-like_sf"/>
</dbReference>
<dbReference type="RefSeq" id="WP_307479143.1">
    <property type="nucleotide sequence ID" value="NZ_JAUSUB010000036.1"/>
</dbReference>
<dbReference type="Gene3D" id="3.30.450.20">
    <property type="entry name" value="PAS domain"/>
    <property type="match status" value="1"/>
</dbReference>
<keyword evidence="4" id="KW-0805">Transcription regulation</keyword>
<evidence type="ECO:0000256" key="5">
    <source>
        <dbReference type="ARBA" id="ARBA00023125"/>
    </source>
</evidence>
<dbReference type="SUPFAM" id="SSF52540">
    <property type="entry name" value="P-loop containing nucleoside triphosphate hydrolases"/>
    <property type="match status" value="1"/>
</dbReference>
<evidence type="ECO:0000259" key="10">
    <source>
        <dbReference type="PROSITE" id="PS50113"/>
    </source>
</evidence>
<gene>
    <name evidence="11" type="ORF">J2S17_005187</name>
</gene>
<dbReference type="InterPro" id="IPR030828">
    <property type="entry name" value="HTH_TyrR"/>
</dbReference>
<dbReference type="InterPro" id="IPR035965">
    <property type="entry name" value="PAS-like_dom_sf"/>
</dbReference>
<dbReference type="Gene3D" id="1.10.10.60">
    <property type="entry name" value="Homeodomain-like"/>
    <property type="match status" value="1"/>
</dbReference>
<comment type="caution">
    <text evidence="11">The sequence shown here is derived from an EMBL/GenBank/DDBJ whole genome shotgun (WGS) entry which is preliminary data.</text>
</comment>
<dbReference type="Gene3D" id="1.10.8.60">
    <property type="match status" value="1"/>
</dbReference>
<reference evidence="11 12" key="1">
    <citation type="submission" date="2023-07" db="EMBL/GenBank/DDBJ databases">
        <title>Genomic Encyclopedia of Type Strains, Phase IV (KMG-IV): sequencing the most valuable type-strain genomes for metagenomic binning, comparative biology and taxonomic classification.</title>
        <authorList>
            <person name="Goeker M."/>
        </authorList>
    </citation>
    <scope>NUCLEOTIDE SEQUENCE [LARGE SCALE GENOMIC DNA]</scope>
    <source>
        <strain evidence="11 12">DSM 23494</strain>
    </source>
</reference>
<proteinExistence type="predicted"/>
<protein>
    <recommendedName>
        <fullName evidence="7">HTH-type transcriptional regulatory protein TyrR</fullName>
    </recommendedName>
</protein>
<evidence type="ECO:0000259" key="8">
    <source>
        <dbReference type="PROSITE" id="PS50045"/>
    </source>
</evidence>
<dbReference type="Pfam" id="PF25601">
    <property type="entry name" value="AAA_lid_14"/>
    <property type="match status" value="1"/>
</dbReference>
<dbReference type="PROSITE" id="PS50045">
    <property type="entry name" value="SIGMA54_INTERACT_4"/>
    <property type="match status" value="1"/>
</dbReference>